<dbReference type="PANTHER" id="PTHR10000">
    <property type="entry name" value="PHOSPHOSERINE PHOSPHATASE"/>
    <property type="match status" value="1"/>
</dbReference>
<dbReference type="GO" id="GO:0016791">
    <property type="term" value="F:phosphatase activity"/>
    <property type="evidence" value="ECO:0007669"/>
    <property type="project" value="TreeGrafter"/>
</dbReference>
<dbReference type="RefSeq" id="WP_005936224.1">
    <property type="nucleotide sequence ID" value="NZ_ATVK01000041.1"/>
</dbReference>
<dbReference type="AlphaFoldDB" id="L7L8E0"/>
<keyword evidence="2" id="KW-1185">Reference proteome</keyword>
<dbReference type="SFLD" id="SFLDG01140">
    <property type="entry name" value="C2.B:_Phosphomannomutase_and_P"/>
    <property type="match status" value="1"/>
</dbReference>
<dbReference type="PANTHER" id="PTHR10000:SF53">
    <property type="entry name" value="5-AMINO-6-(5-PHOSPHO-D-RIBITYLAMINO)URACIL PHOSPHATASE YBJI-RELATED"/>
    <property type="match status" value="1"/>
</dbReference>
<gene>
    <name evidence="1" type="ORF">GOHSU_04_01680</name>
</gene>
<dbReference type="eggNOG" id="COG0561">
    <property type="taxonomic scope" value="Bacteria"/>
</dbReference>
<organism evidence="1 2">
    <name type="scientific">Gordonia hirsuta DSM 44140 = NBRC 16056</name>
    <dbReference type="NCBI Taxonomy" id="1121927"/>
    <lineage>
        <taxon>Bacteria</taxon>
        <taxon>Bacillati</taxon>
        <taxon>Actinomycetota</taxon>
        <taxon>Actinomycetes</taxon>
        <taxon>Mycobacteriales</taxon>
        <taxon>Gordoniaceae</taxon>
        <taxon>Gordonia</taxon>
    </lineage>
</organism>
<comment type="caution">
    <text evidence="1">The sequence shown here is derived from an EMBL/GenBank/DDBJ whole genome shotgun (WGS) entry which is preliminary data.</text>
</comment>
<dbReference type="Gene3D" id="3.40.50.1000">
    <property type="entry name" value="HAD superfamily/HAD-like"/>
    <property type="match status" value="1"/>
</dbReference>
<dbReference type="NCBIfam" id="TIGR00099">
    <property type="entry name" value="Cof-subfamily"/>
    <property type="match status" value="1"/>
</dbReference>
<sequence length="275" mass="29895">MPEYSLPMPPDDLRLVVADMDGTLLTPTGQVPDAFWPLLAEMRRRGIRFVPASGRQYYTLADLFARDPEGISYIAENGNLVAHEGTLTAGTVIDPQLAAEVIAASRRATADRDLGLVVCGVGGGYAERDDPVFVDEFAKYYHRLAHVEDLTTVDDDILKLAIYDGDDAAAAAREHFDVFADRCQVVISGPKWLDLMAPGVDKGVGLRSLQQVLGVGPAQTVVFGDYLNDLQMLDAADWSFAMADGHPQVRERARYLAPPNTDQGVITVLQALLGH</sequence>
<dbReference type="EMBL" id="BANT01000004">
    <property type="protein sequence ID" value="GAC56298.1"/>
    <property type="molecule type" value="Genomic_DNA"/>
</dbReference>
<dbReference type="CDD" id="cd07518">
    <property type="entry name" value="HAD_YbiV-Like"/>
    <property type="match status" value="1"/>
</dbReference>
<dbReference type="PROSITE" id="PS01228">
    <property type="entry name" value="COF_1"/>
    <property type="match status" value="1"/>
</dbReference>
<accession>L7L8E0</accession>
<evidence type="ECO:0000313" key="2">
    <source>
        <dbReference type="Proteomes" id="UP000053405"/>
    </source>
</evidence>
<dbReference type="GO" id="GO:0000287">
    <property type="term" value="F:magnesium ion binding"/>
    <property type="evidence" value="ECO:0007669"/>
    <property type="project" value="TreeGrafter"/>
</dbReference>
<dbReference type="STRING" id="1121927.GOHSU_04_01680"/>
<dbReference type="GO" id="GO:0005829">
    <property type="term" value="C:cytosol"/>
    <property type="evidence" value="ECO:0007669"/>
    <property type="project" value="TreeGrafter"/>
</dbReference>
<evidence type="ECO:0000313" key="1">
    <source>
        <dbReference type="EMBL" id="GAC56298.1"/>
    </source>
</evidence>
<dbReference type="Pfam" id="PF08282">
    <property type="entry name" value="Hydrolase_3"/>
    <property type="match status" value="1"/>
</dbReference>
<reference evidence="1 2" key="1">
    <citation type="submission" date="2012-12" db="EMBL/GenBank/DDBJ databases">
        <title>Whole genome shotgun sequence of Gordonia hirsuta NBRC 16056.</title>
        <authorList>
            <person name="Isaki-Nakamura S."/>
            <person name="Hosoyama A."/>
            <person name="Tsuchikane K."/>
            <person name="Katsumata H."/>
            <person name="Baba S."/>
            <person name="Yamazaki S."/>
            <person name="Fujita N."/>
        </authorList>
    </citation>
    <scope>NUCLEOTIDE SEQUENCE [LARGE SCALE GENOMIC DNA]</scope>
    <source>
        <strain evidence="1 2">NBRC 16056</strain>
    </source>
</reference>
<dbReference type="InterPro" id="IPR023214">
    <property type="entry name" value="HAD_sf"/>
</dbReference>
<proteinExistence type="predicted"/>
<dbReference type="InterPro" id="IPR000150">
    <property type="entry name" value="Cof"/>
</dbReference>
<protein>
    <submittedName>
        <fullName evidence="1">Putative sugar-phosphate phosphatase</fullName>
    </submittedName>
</protein>
<dbReference type="Proteomes" id="UP000053405">
    <property type="component" value="Unassembled WGS sequence"/>
</dbReference>
<name>L7L8E0_9ACTN</name>
<dbReference type="SUPFAM" id="SSF56784">
    <property type="entry name" value="HAD-like"/>
    <property type="match status" value="1"/>
</dbReference>
<dbReference type="SFLD" id="SFLDS00003">
    <property type="entry name" value="Haloacid_Dehalogenase"/>
    <property type="match status" value="1"/>
</dbReference>
<dbReference type="InterPro" id="IPR036412">
    <property type="entry name" value="HAD-like_sf"/>
</dbReference>
<dbReference type="Gene3D" id="3.30.1240.10">
    <property type="match status" value="1"/>
</dbReference>